<evidence type="ECO:0000313" key="3">
    <source>
        <dbReference type="EMBL" id="OBK27008.1"/>
    </source>
</evidence>
<sequence length="318" mass="34213">MRVLVTGGAGFQGSHLAEALLAMGYQVTVLNTLSAAAKRNTRRFEADEHADLVFGSVTDAELTSKTVPEHDVVFHLAANVNVDKSLNDPKSFLQTNVMGTYNILEAARQCGSRVIYASTCEVYGDGQDLGADELLDETAELMPNSPYGASKAAADRLCYSYYRSYGMPISIVRPFNIFGERQKNGAFGALIPILVRQAMAGQDLTVFGDGTATRDYLHVSDVVRAYQLVLDAPDLDGKAINFASGVNTSVGDIAAYIADKFGVRVVRGPARPGEVARYPANIDLAKSIGFAPQVGIWSGIDRYVDWAKGQSGNDIEAR</sequence>
<evidence type="ECO:0000256" key="1">
    <source>
        <dbReference type="ARBA" id="ARBA00007637"/>
    </source>
</evidence>
<dbReference type="Gene3D" id="3.40.50.720">
    <property type="entry name" value="NAD(P)-binding Rossmann-like Domain"/>
    <property type="match status" value="1"/>
</dbReference>
<dbReference type="Proteomes" id="UP000093928">
    <property type="component" value="Unassembled WGS sequence"/>
</dbReference>
<reference evidence="3 4" key="1">
    <citation type="submission" date="2016-06" db="EMBL/GenBank/DDBJ databases">
        <authorList>
            <person name="Kjaerup R.B."/>
            <person name="Dalgaard T.S."/>
            <person name="Juul-Madsen H.R."/>
        </authorList>
    </citation>
    <scope>NUCLEOTIDE SEQUENCE [LARGE SCALE GENOMIC DNA]</scope>
    <source>
        <strain evidence="3 4">1165133.8</strain>
    </source>
</reference>
<dbReference type="InterPro" id="IPR001509">
    <property type="entry name" value="Epimerase_deHydtase"/>
</dbReference>
<evidence type="ECO:0000259" key="2">
    <source>
        <dbReference type="Pfam" id="PF01370"/>
    </source>
</evidence>
<name>A0A1A3NYB9_MYCAS</name>
<dbReference type="Pfam" id="PF01370">
    <property type="entry name" value="Epimerase"/>
    <property type="match status" value="1"/>
</dbReference>
<comment type="caution">
    <text evidence="3">The sequence shown here is derived from an EMBL/GenBank/DDBJ whole genome shotgun (WGS) entry which is preliminary data.</text>
</comment>
<feature type="domain" description="NAD-dependent epimerase/dehydratase" evidence="2">
    <location>
        <begin position="3"/>
        <end position="241"/>
    </location>
</feature>
<dbReference type="PANTHER" id="PTHR43000">
    <property type="entry name" value="DTDP-D-GLUCOSE 4,6-DEHYDRATASE-RELATED"/>
    <property type="match status" value="1"/>
</dbReference>
<organism evidence="3 4">
    <name type="scientific">Mycobacterium asiaticum</name>
    <dbReference type="NCBI Taxonomy" id="1790"/>
    <lineage>
        <taxon>Bacteria</taxon>
        <taxon>Bacillati</taxon>
        <taxon>Actinomycetota</taxon>
        <taxon>Actinomycetes</taxon>
        <taxon>Mycobacteriales</taxon>
        <taxon>Mycobacteriaceae</taxon>
        <taxon>Mycobacterium</taxon>
    </lineage>
</organism>
<dbReference type="EMBL" id="LZLS01000103">
    <property type="protein sequence ID" value="OBK27008.1"/>
    <property type="molecule type" value="Genomic_DNA"/>
</dbReference>
<dbReference type="InterPro" id="IPR036291">
    <property type="entry name" value="NAD(P)-bd_dom_sf"/>
</dbReference>
<dbReference type="SUPFAM" id="SSF51735">
    <property type="entry name" value="NAD(P)-binding Rossmann-fold domains"/>
    <property type="match status" value="1"/>
</dbReference>
<gene>
    <name evidence="3" type="ORF">A5634_23975</name>
</gene>
<evidence type="ECO:0000313" key="4">
    <source>
        <dbReference type="Proteomes" id="UP000093928"/>
    </source>
</evidence>
<protein>
    <submittedName>
        <fullName evidence="3">dTDP-glucose 4,6-dehydratase</fullName>
    </submittedName>
</protein>
<dbReference type="OrthoDB" id="9801785at2"/>
<dbReference type="RefSeq" id="WP_065144277.1">
    <property type="nucleotide sequence ID" value="NZ_LZLS01000103.1"/>
</dbReference>
<proteinExistence type="inferred from homology"/>
<accession>A0A1A3NYB9</accession>
<comment type="similarity">
    <text evidence="1">Belongs to the NAD(P)-dependent epimerase/dehydratase family.</text>
</comment>
<dbReference type="AlphaFoldDB" id="A0A1A3NYB9"/>